<dbReference type="RefSeq" id="WP_012377259.1">
    <property type="nucleotide sequence ID" value="NC_010571.1"/>
</dbReference>
<feature type="modified residue" description="4-aspartylphosphate" evidence="6">
    <location>
        <position position="57"/>
    </location>
</feature>
<dbReference type="AlphaFoldDB" id="B1ZQ26"/>
<keyword evidence="3" id="KW-0805">Transcription regulation</keyword>
<dbReference type="OrthoDB" id="9790454at2"/>
<dbReference type="eggNOG" id="COG0745">
    <property type="taxonomic scope" value="Bacteria"/>
</dbReference>
<dbReference type="GO" id="GO:0006355">
    <property type="term" value="P:regulation of DNA-templated transcription"/>
    <property type="evidence" value="ECO:0007669"/>
    <property type="project" value="InterPro"/>
</dbReference>
<gene>
    <name evidence="10" type="ordered locus">Oter_4474</name>
</gene>
<dbReference type="InterPro" id="IPR039420">
    <property type="entry name" value="WalR-like"/>
</dbReference>
<dbReference type="InterPro" id="IPR011006">
    <property type="entry name" value="CheY-like_superfamily"/>
</dbReference>
<dbReference type="KEGG" id="ote:Oter_4474"/>
<evidence type="ECO:0000313" key="11">
    <source>
        <dbReference type="Proteomes" id="UP000007013"/>
    </source>
</evidence>
<proteinExistence type="predicted"/>
<dbReference type="SUPFAM" id="SSF46894">
    <property type="entry name" value="C-terminal effector domain of the bipartite response regulators"/>
    <property type="match status" value="1"/>
</dbReference>
<evidence type="ECO:0000256" key="5">
    <source>
        <dbReference type="ARBA" id="ARBA00023163"/>
    </source>
</evidence>
<dbReference type="Gene3D" id="1.10.10.10">
    <property type="entry name" value="Winged helix-like DNA-binding domain superfamily/Winged helix DNA-binding domain"/>
    <property type="match status" value="1"/>
</dbReference>
<dbReference type="GO" id="GO:0000156">
    <property type="term" value="F:phosphorelay response regulator activity"/>
    <property type="evidence" value="ECO:0007669"/>
    <property type="project" value="TreeGrafter"/>
</dbReference>
<keyword evidence="2" id="KW-0902">Two-component regulatory system</keyword>
<dbReference type="InterPro" id="IPR001867">
    <property type="entry name" value="OmpR/PhoB-type_DNA-bd"/>
</dbReference>
<dbReference type="InterPro" id="IPR036388">
    <property type="entry name" value="WH-like_DNA-bd_sf"/>
</dbReference>
<dbReference type="SMART" id="SM00448">
    <property type="entry name" value="REC"/>
    <property type="match status" value="1"/>
</dbReference>
<evidence type="ECO:0000256" key="4">
    <source>
        <dbReference type="ARBA" id="ARBA00023125"/>
    </source>
</evidence>
<evidence type="ECO:0000259" key="9">
    <source>
        <dbReference type="PROSITE" id="PS51755"/>
    </source>
</evidence>
<keyword evidence="4 7" id="KW-0238">DNA-binding</keyword>
<name>B1ZQ26_OPITP</name>
<feature type="domain" description="OmpR/PhoB-type" evidence="9">
    <location>
        <begin position="144"/>
        <end position="244"/>
    </location>
</feature>
<dbReference type="InterPro" id="IPR016032">
    <property type="entry name" value="Sig_transdc_resp-reg_C-effctor"/>
</dbReference>
<feature type="domain" description="Response regulatory" evidence="8">
    <location>
        <begin position="7"/>
        <end position="124"/>
    </location>
</feature>
<keyword evidence="11" id="KW-1185">Reference proteome</keyword>
<keyword evidence="5" id="KW-0804">Transcription</keyword>
<evidence type="ECO:0000256" key="7">
    <source>
        <dbReference type="PROSITE-ProRule" id="PRU01091"/>
    </source>
</evidence>
<dbReference type="Proteomes" id="UP000007013">
    <property type="component" value="Chromosome"/>
</dbReference>
<sequence>MRKSRRHILLLEDSRDIHVAFAALFQRVYGYVLHSVSSVKDALGVAGRLNVDVAVVDLAYGEEISARLNMIREWRTRSVGFPVIATSAHDYDGLATEAFTAGADDYVRKPFHFGEMAARIERQISRGRNESARLPKLDGIRLPATAFEFAGAVIHPDLRANFPDGTAVQLSAKQVGILQEFARHSGALVLRNDLIHAVWGADANTNSKSLDQYLYVLRRLFRAAGIDLTQHITPVLRVGWRVSGQPTRRAPLLVQR</sequence>
<evidence type="ECO:0000259" key="8">
    <source>
        <dbReference type="PROSITE" id="PS50110"/>
    </source>
</evidence>
<evidence type="ECO:0000256" key="6">
    <source>
        <dbReference type="PROSITE-ProRule" id="PRU00169"/>
    </source>
</evidence>
<keyword evidence="1 6" id="KW-0597">Phosphoprotein</keyword>
<evidence type="ECO:0000256" key="2">
    <source>
        <dbReference type="ARBA" id="ARBA00023012"/>
    </source>
</evidence>
<protein>
    <submittedName>
        <fullName evidence="10">Two component transcriptional regulator, winged helix family</fullName>
    </submittedName>
</protein>
<dbReference type="SUPFAM" id="SSF52172">
    <property type="entry name" value="CheY-like"/>
    <property type="match status" value="1"/>
</dbReference>
<dbReference type="Gene3D" id="3.40.50.2300">
    <property type="match status" value="1"/>
</dbReference>
<dbReference type="GO" id="GO:0000976">
    <property type="term" value="F:transcription cis-regulatory region binding"/>
    <property type="evidence" value="ECO:0007669"/>
    <property type="project" value="TreeGrafter"/>
</dbReference>
<dbReference type="STRING" id="452637.Oter_4474"/>
<dbReference type="Pfam" id="PF00072">
    <property type="entry name" value="Response_reg"/>
    <property type="match status" value="1"/>
</dbReference>
<dbReference type="SMART" id="SM00862">
    <property type="entry name" value="Trans_reg_C"/>
    <property type="match status" value="1"/>
</dbReference>
<reference evidence="10 11" key="1">
    <citation type="journal article" date="2011" name="J. Bacteriol.">
        <title>Genome sequence of the verrucomicrobium Opitutus terrae PB90-1, an abundant inhabitant of rice paddy soil ecosystems.</title>
        <authorList>
            <person name="van Passel M.W."/>
            <person name="Kant R."/>
            <person name="Palva A."/>
            <person name="Copeland A."/>
            <person name="Lucas S."/>
            <person name="Lapidus A."/>
            <person name="Glavina del Rio T."/>
            <person name="Pitluck S."/>
            <person name="Goltsman E."/>
            <person name="Clum A."/>
            <person name="Sun H."/>
            <person name="Schmutz J."/>
            <person name="Larimer F.W."/>
            <person name="Land M.L."/>
            <person name="Hauser L."/>
            <person name="Kyrpides N."/>
            <person name="Mikhailova N."/>
            <person name="Richardson P.P."/>
            <person name="Janssen P.H."/>
            <person name="de Vos W.M."/>
            <person name="Smidt H."/>
        </authorList>
    </citation>
    <scope>NUCLEOTIDE SEQUENCE [LARGE SCALE GENOMIC DNA]</scope>
    <source>
        <strain evidence="11">DSM 11246 / JCM 15787 / PB90-1</strain>
    </source>
</reference>
<dbReference type="PANTHER" id="PTHR48111">
    <property type="entry name" value="REGULATOR OF RPOS"/>
    <property type="match status" value="1"/>
</dbReference>
<dbReference type="EMBL" id="CP001032">
    <property type="protein sequence ID" value="ACB77745.1"/>
    <property type="molecule type" value="Genomic_DNA"/>
</dbReference>
<feature type="DNA-binding region" description="OmpR/PhoB-type" evidence="7">
    <location>
        <begin position="144"/>
        <end position="244"/>
    </location>
</feature>
<dbReference type="HOGENOM" id="CLU_000445_30_1_0"/>
<dbReference type="InterPro" id="IPR001789">
    <property type="entry name" value="Sig_transdc_resp-reg_receiver"/>
</dbReference>
<dbReference type="PROSITE" id="PS51755">
    <property type="entry name" value="OMPR_PHOB"/>
    <property type="match status" value="1"/>
</dbReference>
<dbReference type="PANTHER" id="PTHR48111:SF1">
    <property type="entry name" value="TWO-COMPONENT RESPONSE REGULATOR ORR33"/>
    <property type="match status" value="1"/>
</dbReference>
<dbReference type="GO" id="GO:0005829">
    <property type="term" value="C:cytosol"/>
    <property type="evidence" value="ECO:0007669"/>
    <property type="project" value="TreeGrafter"/>
</dbReference>
<dbReference type="Pfam" id="PF00486">
    <property type="entry name" value="Trans_reg_C"/>
    <property type="match status" value="1"/>
</dbReference>
<evidence type="ECO:0000256" key="1">
    <source>
        <dbReference type="ARBA" id="ARBA00022553"/>
    </source>
</evidence>
<accession>B1ZQ26</accession>
<dbReference type="GO" id="GO:0032993">
    <property type="term" value="C:protein-DNA complex"/>
    <property type="evidence" value="ECO:0007669"/>
    <property type="project" value="TreeGrafter"/>
</dbReference>
<organism evidence="10 11">
    <name type="scientific">Opitutus terrae (strain DSM 11246 / JCM 15787 / PB90-1)</name>
    <dbReference type="NCBI Taxonomy" id="452637"/>
    <lineage>
        <taxon>Bacteria</taxon>
        <taxon>Pseudomonadati</taxon>
        <taxon>Verrucomicrobiota</taxon>
        <taxon>Opitutia</taxon>
        <taxon>Opitutales</taxon>
        <taxon>Opitutaceae</taxon>
        <taxon>Opitutus</taxon>
    </lineage>
</organism>
<dbReference type="PROSITE" id="PS50110">
    <property type="entry name" value="RESPONSE_REGULATORY"/>
    <property type="match status" value="1"/>
</dbReference>
<evidence type="ECO:0000256" key="3">
    <source>
        <dbReference type="ARBA" id="ARBA00023015"/>
    </source>
</evidence>
<evidence type="ECO:0000313" key="10">
    <source>
        <dbReference type="EMBL" id="ACB77745.1"/>
    </source>
</evidence>